<keyword evidence="2" id="KW-0677">Repeat</keyword>
<sequence>MDKSDNLGEHPEAWNHGLTLPPVLTELSEEEFVSILPADDRLNLNAFAIGLGLEDIEYEPEKFSGAIYYPQGLEAKIILFPRVVFSVADDEEESVRAINKILEKLEGLGLAEFSDVSTQTGRIADFI</sequence>
<dbReference type="InterPro" id="IPR012295">
    <property type="entry name" value="TBP_dom_sf"/>
</dbReference>
<name>A0AAU8CHB7_9EURY</name>
<evidence type="ECO:0000256" key="3">
    <source>
        <dbReference type="ARBA" id="ARBA00023125"/>
    </source>
</evidence>
<dbReference type="GeneID" id="91110890"/>
<dbReference type="KEGG" id="hanx:ABSL23_17035"/>
<geneLocation type="plasmid" evidence="5">
    <name>pNMX12-1_119</name>
</geneLocation>
<keyword evidence="4" id="KW-0804">Transcription</keyword>
<dbReference type="InterPro" id="IPR000814">
    <property type="entry name" value="TBP"/>
</dbReference>
<dbReference type="SUPFAM" id="SSF55945">
    <property type="entry name" value="TATA-box binding protein-like"/>
    <property type="match status" value="1"/>
</dbReference>
<keyword evidence="3" id="KW-0238">DNA-binding</keyword>
<dbReference type="GO" id="GO:0003677">
    <property type="term" value="F:DNA binding"/>
    <property type="evidence" value="ECO:0007669"/>
    <property type="project" value="UniProtKB-KW"/>
</dbReference>
<comment type="similarity">
    <text evidence="1">Belongs to the TBP family.</text>
</comment>
<dbReference type="RefSeq" id="WP_353635561.1">
    <property type="nucleotide sequence ID" value="NZ_CP159206.1"/>
</dbReference>
<gene>
    <name evidence="5" type="ORF">ABSL23_17035</name>
</gene>
<evidence type="ECO:0000313" key="5">
    <source>
        <dbReference type="EMBL" id="XCF18273.1"/>
    </source>
</evidence>
<evidence type="ECO:0000256" key="1">
    <source>
        <dbReference type="ARBA" id="ARBA00005560"/>
    </source>
</evidence>
<reference evidence="5" key="1">
    <citation type="submission" date="2024-06" db="EMBL/GenBank/DDBJ databases">
        <title>Genome Sequence of an extremely halophilic archaeon isolated from Permian era halite, Salado Formation, Carlsbad, New Mexico: Halobacterium sp. strain NMX12-1.</title>
        <authorList>
            <person name="Sotoa L."/>
            <person name="DasSarma P."/>
            <person name="Anton B.P."/>
            <person name="Vincze T."/>
            <person name="Verma I."/>
            <person name="Eralp B."/>
            <person name="Powers D.W."/>
            <person name="Dozier B.L."/>
            <person name="Roberts R.J."/>
            <person name="DasSarma S."/>
        </authorList>
    </citation>
    <scope>NUCLEOTIDE SEQUENCE</scope>
    <source>
        <strain evidence="5">NMX12-1</strain>
        <plasmid evidence="5">pNMX12-1_119</plasmid>
    </source>
</reference>
<protein>
    <submittedName>
        <fullName evidence="5">Uncharacterized protein</fullName>
    </submittedName>
</protein>
<accession>A0AAU8CHB7</accession>
<dbReference type="EMBL" id="CP159206">
    <property type="protein sequence ID" value="XCF18273.1"/>
    <property type="molecule type" value="Genomic_DNA"/>
</dbReference>
<dbReference type="Pfam" id="PF00352">
    <property type="entry name" value="TBP"/>
    <property type="match status" value="1"/>
</dbReference>
<dbReference type="AlphaFoldDB" id="A0AAU8CHB7"/>
<organism evidence="5">
    <name type="scientific">Halobacterium sp. NMX12-1</name>
    <dbReference type="NCBI Taxonomy" id="3166650"/>
    <lineage>
        <taxon>Archaea</taxon>
        <taxon>Methanobacteriati</taxon>
        <taxon>Methanobacteriota</taxon>
        <taxon>Stenosarchaea group</taxon>
        <taxon>Halobacteria</taxon>
        <taxon>Halobacteriales</taxon>
        <taxon>Halobacteriaceae</taxon>
        <taxon>Halobacterium</taxon>
    </lineage>
</organism>
<evidence type="ECO:0000256" key="4">
    <source>
        <dbReference type="ARBA" id="ARBA00023163"/>
    </source>
</evidence>
<keyword evidence="5" id="KW-0614">Plasmid</keyword>
<evidence type="ECO:0000256" key="2">
    <source>
        <dbReference type="ARBA" id="ARBA00022737"/>
    </source>
</evidence>
<dbReference type="GO" id="GO:0006352">
    <property type="term" value="P:DNA-templated transcription initiation"/>
    <property type="evidence" value="ECO:0007669"/>
    <property type="project" value="InterPro"/>
</dbReference>
<proteinExistence type="inferred from homology"/>
<dbReference type="Gene3D" id="3.30.310.10">
    <property type="entry name" value="TATA-Binding Protein"/>
    <property type="match status" value="1"/>
</dbReference>